<organism evidence="1">
    <name type="scientific">marine sediment metagenome</name>
    <dbReference type="NCBI Taxonomy" id="412755"/>
    <lineage>
        <taxon>unclassified sequences</taxon>
        <taxon>metagenomes</taxon>
        <taxon>ecological metagenomes</taxon>
    </lineage>
</organism>
<gene>
    <name evidence="1" type="ORF">S03H2_71047</name>
</gene>
<comment type="caution">
    <text evidence="1">The sequence shown here is derived from an EMBL/GenBank/DDBJ whole genome shotgun (WGS) entry which is preliminary data.</text>
</comment>
<sequence>MVKDVIFRILKEKGAIEEDKIIEEVLKKRFVEKNTVLMNLKKYFSKGKDGKYRIV</sequence>
<evidence type="ECO:0000313" key="1">
    <source>
        <dbReference type="EMBL" id="GAH99026.1"/>
    </source>
</evidence>
<dbReference type="AlphaFoldDB" id="X1JWC3"/>
<protein>
    <submittedName>
        <fullName evidence="1">Uncharacterized protein</fullName>
    </submittedName>
</protein>
<reference evidence="1" key="1">
    <citation type="journal article" date="2014" name="Front. Microbiol.">
        <title>High frequency of phylogenetically diverse reductive dehalogenase-homologous genes in deep subseafloor sedimentary metagenomes.</title>
        <authorList>
            <person name="Kawai M."/>
            <person name="Futagami T."/>
            <person name="Toyoda A."/>
            <person name="Takaki Y."/>
            <person name="Nishi S."/>
            <person name="Hori S."/>
            <person name="Arai W."/>
            <person name="Tsubouchi T."/>
            <person name="Morono Y."/>
            <person name="Uchiyama I."/>
            <person name="Ito T."/>
            <person name="Fujiyama A."/>
            <person name="Inagaki F."/>
            <person name="Takami H."/>
        </authorList>
    </citation>
    <scope>NUCLEOTIDE SEQUENCE</scope>
    <source>
        <strain evidence="1">Expedition CK06-06</strain>
    </source>
</reference>
<name>X1JWC3_9ZZZZ</name>
<accession>X1JWC3</accession>
<proteinExistence type="predicted"/>
<dbReference type="EMBL" id="BARU01047403">
    <property type="protein sequence ID" value="GAH99026.1"/>
    <property type="molecule type" value="Genomic_DNA"/>
</dbReference>